<gene>
    <name evidence="2" type="ORF">HDF09_000477</name>
</gene>
<sequence length="165" mass="19101">MKIRFIDETGVDQVYVPDFHIEFTSGRFLGRDVTRPWIVETKYRSDLAENWPKIRQKLRAGFREATRRNSQFHIVSEACLSCIPLTNAKFVRPFLNSDLSAAMLDEVVAALRSAGRTTVRAFLTSQTWNYHTVDPRQVIWSAIAKRMISSDFEMPFGPETTIWVR</sequence>
<dbReference type="InterPro" id="IPR014833">
    <property type="entry name" value="TnsA_N"/>
</dbReference>
<feature type="domain" description="TnsA endonuclease N-terminal" evidence="1">
    <location>
        <begin position="3"/>
        <end position="77"/>
    </location>
</feature>
<dbReference type="EMBL" id="JACHDY010000001">
    <property type="protein sequence ID" value="MBB5315827.1"/>
    <property type="molecule type" value="Genomic_DNA"/>
</dbReference>
<dbReference type="Proteomes" id="UP000568106">
    <property type="component" value="Unassembled WGS sequence"/>
</dbReference>
<name>A0A7W8IES9_9BACT</name>
<keyword evidence="3" id="KW-1185">Reference proteome</keyword>
<evidence type="ECO:0000259" key="1">
    <source>
        <dbReference type="Pfam" id="PF08722"/>
    </source>
</evidence>
<proteinExistence type="predicted"/>
<protein>
    <recommendedName>
        <fullName evidence="1">TnsA endonuclease N-terminal domain-containing protein</fullName>
    </recommendedName>
</protein>
<comment type="caution">
    <text evidence="2">The sequence shown here is derived from an EMBL/GenBank/DDBJ whole genome shotgun (WGS) entry which is preliminary data.</text>
</comment>
<accession>A0A7W8IES9</accession>
<reference evidence="2" key="1">
    <citation type="submission" date="2020-08" db="EMBL/GenBank/DDBJ databases">
        <title>Genomic Encyclopedia of Type Strains, Phase IV (KMG-V): Genome sequencing to study the core and pangenomes of soil and plant-associated prokaryotes.</title>
        <authorList>
            <person name="Whitman W."/>
        </authorList>
    </citation>
    <scope>NUCLEOTIDE SEQUENCE [LARGE SCALE GENOMIC DNA]</scope>
    <source>
        <strain evidence="2">M8UP27</strain>
    </source>
</reference>
<dbReference type="Pfam" id="PF08722">
    <property type="entry name" value="Tn7_TnsA-like_N"/>
    <property type="match status" value="1"/>
</dbReference>
<evidence type="ECO:0000313" key="3">
    <source>
        <dbReference type="Proteomes" id="UP000568106"/>
    </source>
</evidence>
<organism evidence="2 3">
    <name type="scientific">Tunturiibacter empetritectus</name>
    <dbReference type="NCBI Taxonomy" id="3069691"/>
    <lineage>
        <taxon>Bacteria</taxon>
        <taxon>Pseudomonadati</taxon>
        <taxon>Acidobacteriota</taxon>
        <taxon>Terriglobia</taxon>
        <taxon>Terriglobales</taxon>
        <taxon>Acidobacteriaceae</taxon>
        <taxon>Tunturiibacter</taxon>
    </lineage>
</organism>
<dbReference type="AlphaFoldDB" id="A0A7W8IES9"/>
<evidence type="ECO:0000313" key="2">
    <source>
        <dbReference type="EMBL" id="MBB5315827.1"/>
    </source>
</evidence>